<reference evidence="5 6" key="1">
    <citation type="journal article" date="2023" name="Sci. Data">
        <title>Genome assembly of the Korean intertidal mud-creeper Batillaria attramentaria.</title>
        <authorList>
            <person name="Patra A.K."/>
            <person name="Ho P.T."/>
            <person name="Jun S."/>
            <person name="Lee S.J."/>
            <person name="Kim Y."/>
            <person name="Won Y.J."/>
        </authorList>
    </citation>
    <scope>NUCLEOTIDE SEQUENCE [LARGE SCALE GENOMIC DNA]</scope>
    <source>
        <strain evidence="5">Wonlab-2016</strain>
    </source>
</reference>
<organism evidence="5 6">
    <name type="scientific">Batillaria attramentaria</name>
    <dbReference type="NCBI Taxonomy" id="370345"/>
    <lineage>
        <taxon>Eukaryota</taxon>
        <taxon>Metazoa</taxon>
        <taxon>Spiralia</taxon>
        <taxon>Lophotrochozoa</taxon>
        <taxon>Mollusca</taxon>
        <taxon>Gastropoda</taxon>
        <taxon>Caenogastropoda</taxon>
        <taxon>Sorbeoconcha</taxon>
        <taxon>Cerithioidea</taxon>
        <taxon>Batillariidae</taxon>
        <taxon>Batillaria</taxon>
    </lineage>
</organism>
<comment type="similarity">
    <text evidence="1">Belongs to the short-chain dehydrogenases/reductases (SDR) family.</text>
</comment>
<dbReference type="InterPro" id="IPR002347">
    <property type="entry name" value="SDR_fam"/>
</dbReference>
<evidence type="ECO:0000256" key="2">
    <source>
        <dbReference type="ARBA" id="ARBA00011881"/>
    </source>
</evidence>
<evidence type="ECO:0000313" key="5">
    <source>
        <dbReference type="EMBL" id="KAK7475415.1"/>
    </source>
</evidence>
<dbReference type="InterPro" id="IPR036291">
    <property type="entry name" value="NAD(P)-bd_dom_sf"/>
</dbReference>
<dbReference type="PRINTS" id="PR00080">
    <property type="entry name" value="SDRFAMILY"/>
</dbReference>
<dbReference type="PANTHER" id="PTHR44252">
    <property type="entry name" value="D-ERYTHRULOSE REDUCTASE"/>
    <property type="match status" value="1"/>
</dbReference>
<evidence type="ECO:0000256" key="3">
    <source>
        <dbReference type="ARBA" id="ARBA00022857"/>
    </source>
</evidence>
<evidence type="ECO:0000256" key="4">
    <source>
        <dbReference type="ARBA" id="ARBA00023002"/>
    </source>
</evidence>
<evidence type="ECO:0000256" key="1">
    <source>
        <dbReference type="ARBA" id="ARBA00006484"/>
    </source>
</evidence>
<dbReference type="PROSITE" id="PS00061">
    <property type="entry name" value="ADH_SHORT"/>
    <property type="match status" value="1"/>
</dbReference>
<dbReference type="SUPFAM" id="SSF51735">
    <property type="entry name" value="NAD(P)-binding Rossmann-fold domains"/>
    <property type="match status" value="1"/>
</dbReference>
<protein>
    <submittedName>
        <fullName evidence="5">Uncharacterized protein</fullName>
    </submittedName>
</protein>
<dbReference type="Proteomes" id="UP001519460">
    <property type="component" value="Unassembled WGS sequence"/>
</dbReference>
<keyword evidence="3" id="KW-0521">NADP</keyword>
<dbReference type="InterPro" id="IPR020904">
    <property type="entry name" value="Sc_DH/Rdtase_CS"/>
</dbReference>
<dbReference type="Pfam" id="PF13561">
    <property type="entry name" value="adh_short_C2"/>
    <property type="match status" value="1"/>
</dbReference>
<dbReference type="AlphaFoldDB" id="A0ABD0JKD7"/>
<accession>A0ABD0JKD7</accession>
<dbReference type="Gene3D" id="3.40.50.720">
    <property type="entry name" value="NAD(P)-binding Rossmann-like Domain"/>
    <property type="match status" value="1"/>
</dbReference>
<dbReference type="FunFam" id="3.40.50.720:FF:000084">
    <property type="entry name" value="Short-chain dehydrogenase reductase"/>
    <property type="match status" value="1"/>
</dbReference>
<dbReference type="EMBL" id="JACVVK020000407">
    <property type="protein sequence ID" value="KAK7475415.1"/>
    <property type="molecule type" value="Genomic_DNA"/>
</dbReference>
<sequence length="248" mass="26171">MAALVHLNGKRALVTGAGKGIGREVAIALHKAGAQTVAISRTQADLDSLKAECPGIQTVTQDISDWSATRQAVSSLGHFDLLVNNAGVYKPIPFLEFPEAEIDRTFDTNYKAAFNISQVVARGMVERGTGGAIVNVSSDSSIKGFGGEAAYGASKAALELLTRVMAGELGPKKIRVNTVQPTWTRTNMAKDTLLKDEAQLQKELNRIPLGRIAEVSDITGAILFLLSDQAAMINGASLLIDGGATFCS</sequence>
<dbReference type="PRINTS" id="PR00081">
    <property type="entry name" value="GDHRDH"/>
</dbReference>
<gene>
    <name evidence="5" type="ORF">BaRGS_00033365</name>
</gene>
<proteinExistence type="inferred from homology"/>
<name>A0ABD0JKD7_9CAEN</name>
<comment type="caution">
    <text evidence="5">The sequence shown here is derived from an EMBL/GenBank/DDBJ whole genome shotgun (WGS) entry which is preliminary data.</text>
</comment>
<comment type="subunit">
    <text evidence="2">Homotetramer.</text>
</comment>
<evidence type="ECO:0000313" key="6">
    <source>
        <dbReference type="Proteomes" id="UP001519460"/>
    </source>
</evidence>
<keyword evidence="6" id="KW-1185">Reference proteome</keyword>
<keyword evidence="4" id="KW-0560">Oxidoreductase</keyword>
<dbReference type="PANTHER" id="PTHR44252:SF3">
    <property type="entry name" value="D-ERYTHRULOSE REDUCTASE-RELATED"/>
    <property type="match status" value="1"/>
</dbReference>
<dbReference type="InterPro" id="IPR051737">
    <property type="entry name" value="L-xylulose/Carbonyl_redctase"/>
</dbReference>
<dbReference type="GO" id="GO:0016616">
    <property type="term" value="F:oxidoreductase activity, acting on the CH-OH group of donors, NAD or NADP as acceptor"/>
    <property type="evidence" value="ECO:0007669"/>
    <property type="project" value="UniProtKB-ARBA"/>
</dbReference>